<accession>Q5GQC2</accession>
<reference evidence="3 5" key="2">
    <citation type="journal article" date="2005" name="J. Bacteriol.">
        <title>The genome of S-PM2, a 'photosynthetic' T4-type bacteriophage that infects marine Synechococcus strains.</title>
        <authorList>
            <person name="Mann N.H."/>
            <person name="Clokie M.R."/>
            <person name="Millard A."/>
            <person name="Cook A."/>
            <person name="Wilson W.H."/>
            <person name="Wheatley P.J."/>
            <person name="Letarov A."/>
            <person name="Krisch H.M."/>
        </authorList>
    </citation>
    <scope>NUCLEOTIDE SEQUENCE</scope>
</reference>
<dbReference type="CDD" id="cd16338">
    <property type="entry name" value="CpcT"/>
    <property type="match status" value="1"/>
</dbReference>
<dbReference type="EMBL" id="AJ630128">
    <property type="protein sequence ID" value="CAF34280.1"/>
    <property type="molecule type" value="Genomic_DNA"/>
</dbReference>
<dbReference type="KEGG" id="vg:3260322"/>
<dbReference type="HAMAP" id="MF_01460">
    <property type="entry name" value="Chrphore_lyase_CpxT"/>
    <property type="match status" value="1"/>
</dbReference>
<keyword evidence="2" id="KW-0456">Lyase</keyword>
<protein>
    <submittedName>
        <fullName evidence="3">Antenna proteins</fullName>
    </submittedName>
</protein>
<reference evidence="3 5" key="1">
    <citation type="journal article" date="2004" name="Proc. Natl. Acad. Sci. U.S.A.">
        <title>Genetic organization of the psbAD region in phages infecting marine Synechococcus strains.</title>
        <authorList>
            <person name="Millard A."/>
            <person name="Clokie M.R."/>
            <person name="Shub D.A."/>
            <person name="Mann N.H."/>
        </authorList>
    </citation>
    <scope>NUCLEOTIDE SEQUENCE [LARGE SCALE GENOMIC DNA]</scope>
</reference>
<dbReference type="InterPro" id="IPR038672">
    <property type="entry name" value="CpcT/CpeT_sf"/>
</dbReference>
<organism evidence="3 5">
    <name type="scientific">Synechococcus phage S-PM2</name>
    <dbReference type="NCBI Taxonomy" id="238854"/>
    <lineage>
        <taxon>Viruses</taxon>
        <taxon>Duplodnaviria</taxon>
        <taxon>Heunggongvirae</taxon>
        <taxon>Uroviricota</taxon>
        <taxon>Caudoviricetes</taxon>
        <taxon>Pantevenvirales</taxon>
        <taxon>Kyanoviridae</taxon>
        <taxon>Nodensvirus</taxon>
        <taxon>Nodensvirus spm2</taxon>
    </lineage>
</organism>
<evidence type="ECO:0000313" key="6">
    <source>
        <dbReference type="Proteomes" id="UP000246186"/>
    </source>
</evidence>
<dbReference type="GeneID" id="3260322"/>
<comment type="similarity">
    <text evidence="1">Belongs to the CpcT/CpeT biliprotein lyase family.</text>
</comment>
<evidence type="ECO:0000313" key="4">
    <source>
        <dbReference type="EMBL" id="CFW42447.1"/>
    </source>
</evidence>
<dbReference type="InterPro" id="IPR010404">
    <property type="entry name" value="CpcT/CpeT"/>
</dbReference>
<dbReference type="PANTHER" id="PTHR35137">
    <property type="entry name" value="CHROMOPHORE LYASE CRL, CHLOROPLASTIC"/>
    <property type="match status" value="1"/>
</dbReference>
<dbReference type="Gene3D" id="2.40.128.590">
    <property type="entry name" value="CpcT/CpeT domain"/>
    <property type="match status" value="1"/>
</dbReference>
<evidence type="ECO:0000313" key="5">
    <source>
        <dbReference type="Proteomes" id="UP000000994"/>
    </source>
</evidence>
<dbReference type="PANTHER" id="PTHR35137:SF1">
    <property type="entry name" value="CHROMOPHORE LYASE CRL, CHLOROPLASTIC"/>
    <property type="match status" value="1"/>
</dbReference>
<keyword evidence="5" id="KW-1185">Reference proteome</keyword>
<name>Q5GQC2_BPSYP</name>
<dbReference type="EMBL" id="LN828717">
    <property type="protein sequence ID" value="CFW42447.1"/>
    <property type="molecule type" value="Genomic_DNA"/>
</dbReference>
<gene>
    <name evidence="3" type="primary">CpeT</name>
    <name evidence="4" type="synonym">cpeT</name>
    <name evidence="4" type="ORF">S-PM2d215</name>
    <name evidence="3" type="ORF">S-PM2p215</name>
</gene>
<organismHost>
    <name type="scientific">Synechococcus</name>
    <dbReference type="NCBI Taxonomy" id="1129"/>
</organismHost>
<dbReference type="Pfam" id="PF06206">
    <property type="entry name" value="CpeT"/>
    <property type="match status" value="1"/>
</dbReference>
<dbReference type="Proteomes" id="UP000000994">
    <property type="component" value="Segment"/>
</dbReference>
<dbReference type="OrthoDB" id="14354at10239"/>
<reference evidence="4 6" key="3">
    <citation type="journal article" date="2015" name="PLoS ONE">
        <title>Spontaneous Deletion of an "ORFanage" Region Facilitates Host Adaptation in a "Photosynthetic" Cyanophage.</title>
        <authorList>
            <person name="Puxty R.J."/>
            <person name="Perez-Sepulveda B."/>
            <person name="Rihtman B."/>
            <person name="Evans D.J."/>
            <person name="Millard A.D."/>
            <person name="Scanlan D.J."/>
        </authorList>
    </citation>
    <scope>NUCLEOTIDE SEQUENCE [LARGE SCALE GENOMIC DNA]</scope>
</reference>
<sequence>MIETFYEWFEGKFNNRIQAFTYPSRYAYIVVEHRKVNNHGLFYGEQAYFNKTLKPYRQFILQITESHDNIIVRNYEVKDKSLHLGFKNLNLISGNALTYKPGCDTIFTYHGDHFEGHIEEGCNCLVKWGEKDSYLKNSAYIGDGWYNVEDKGFDPETHTQLWGSKFGHFEFKKIA</sequence>
<dbReference type="Proteomes" id="UP000246186">
    <property type="component" value="Genome"/>
</dbReference>
<evidence type="ECO:0000313" key="3">
    <source>
        <dbReference type="EMBL" id="CAF34280.1"/>
    </source>
</evidence>
<dbReference type="GO" id="GO:0016829">
    <property type="term" value="F:lyase activity"/>
    <property type="evidence" value="ECO:0007669"/>
    <property type="project" value="UniProtKB-KW"/>
</dbReference>
<dbReference type="RefSeq" id="YP_195250.1">
    <property type="nucleotide sequence ID" value="NC_006820.1"/>
</dbReference>
<proteinExistence type="inferred from homology"/>
<evidence type="ECO:0000256" key="2">
    <source>
        <dbReference type="ARBA" id="ARBA00023239"/>
    </source>
</evidence>
<evidence type="ECO:0000256" key="1">
    <source>
        <dbReference type="ARBA" id="ARBA00008206"/>
    </source>
</evidence>
<reference evidence="4" key="4">
    <citation type="submission" date="2015-02" db="EMBL/GenBank/DDBJ databases">
        <authorList>
            <person name="Chooi Y.-H."/>
        </authorList>
    </citation>
    <scope>NUCLEOTIDE SEQUENCE</scope>
</reference>